<evidence type="ECO:0000256" key="2">
    <source>
        <dbReference type="ARBA" id="ARBA00006206"/>
    </source>
</evidence>
<dbReference type="EMBL" id="JARRAG010000002">
    <property type="protein sequence ID" value="MDG3005825.1"/>
    <property type="molecule type" value="Genomic_DNA"/>
</dbReference>
<feature type="signal peptide" evidence="6">
    <location>
        <begin position="1"/>
        <end position="30"/>
    </location>
</feature>
<dbReference type="Pfam" id="PF01263">
    <property type="entry name" value="Aldose_epim"/>
    <property type="match status" value="1"/>
</dbReference>
<evidence type="ECO:0000313" key="8">
    <source>
        <dbReference type="Proteomes" id="UP001216907"/>
    </source>
</evidence>
<dbReference type="SUPFAM" id="SSF74650">
    <property type="entry name" value="Galactose mutarotase-like"/>
    <property type="match status" value="1"/>
</dbReference>
<proteinExistence type="inferred from homology"/>
<organism evidence="7 8">
    <name type="scientific">Paludisphaera mucosa</name>
    <dbReference type="NCBI Taxonomy" id="3030827"/>
    <lineage>
        <taxon>Bacteria</taxon>
        <taxon>Pseudomonadati</taxon>
        <taxon>Planctomycetota</taxon>
        <taxon>Planctomycetia</taxon>
        <taxon>Isosphaerales</taxon>
        <taxon>Isosphaeraceae</taxon>
        <taxon>Paludisphaera</taxon>
    </lineage>
</organism>
<evidence type="ECO:0000256" key="6">
    <source>
        <dbReference type="SAM" id="SignalP"/>
    </source>
</evidence>
<dbReference type="InterPro" id="IPR014718">
    <property type="entry name" value="GH-type_carb-bd"/>
</dbReference>
<gene>
    <name evidence="7" type="ORF">PZE19_18715</name>
</gene>
<dbReference type="Gene3D" id="2.70.98.10">
    <property type="match status" value="1"/>
</dbReference>
<dbReference type="InterPro" id="IPR011013">
    <property type="entry name" value="Gal_mutarotase_sf_dom"/>
</dbReference>
<dbReference type="Proteomes" id="UP001216907">
    <property type="component" value="Unassembled WGS sequence"/>
</dbReference>
<feature type="chain" id="PRO_5046351218" description="Aldose 1-epimerase" evidence="6">
    <location>
        <begin position="31"/>
        <end position="379"/>
    </location>
</feature>
<evidence type="ECO:0000256" key="3">
    <source>
        <dbReference type="ARBA" id="ARBA00023235"/>
    </source>
</evidence>
<comment type="similarity">
    <text evidence="2 5">Belongs to the aldose epimerase family.</text>
</comment>
<dbReference type="PIRSF" id="PIRSF005096">
    <property type="entry name" value="GALM"/>
    <property type="match status" value="1"/>
</dbReference>
<evidence type="ECO:0000256" key="5">
    <source>
        <dbReference type="PIRNR" id="PIRNR005096"/>
    </source>
</evidence>
<keyword evidence="3 5" id="KW-0413">Isomerase</keyword>
<evidence type="ECO:0000256" key="1">
    <source>
        <dbReference type="ARBA" id="ARBA00005028"/>
    </source>
</evidence>
<keyword evidence="4 5" id="KW-0119">Carbohydrate metabolism</keyword>
<dbReference type="NCBIfam" id="NF008277">
    <property type="entry name" value="PRK11055.1"/>
    <property type="match status" value="1"/>
</dbReference>
<dbReference type="CDD" id="cd09019">
    <property type="entry name" value="galactose_mutarotase_like"/>
    <property type="match status" value="1"/>
</dbReference>
<sequence length="379" mass="40357">MNAFASGEGRAPFALLGCLLSLAIVAPAQAFGDVKGLSKMGYGKTKDGEAVELYTLQNGKTTVKIATYGATVVSIEVPDKNGHVADVTLGFDSLDGYLGEHPYFGATVGRVANRIAKGKFSLDGKDYTLAVNNPPNTLHGGKKGFNRVVWKAEPVESPDGPAVKMTYTSRDGEEGYPGTLTASVTFTVTANDELKIAYAATTDKATPLNLSNHTYFNLSGKGDATILDHELTLAASNYTPVDDTLIPTGEIVTVSGTPLDFTKPTAIGDRIAKLTGEPGGYDHNLVLDARAGAKATVYDPKSGRVLEMSTTEPGVQFYSGNFLDGTVVGRGGQVYRKHFGLCLEAQHFPDSIHHANFPDSVLRPGRTYTQTTTYKFSTR</sequence>
<evidence type="ECO:0000256" key="4">
    <source>
        <dbReference type="ARBA" id="ARBA00023277"/>
    </source>
</evidence>
<dbReference type="PANTHER" id="PTHR10091:SF0">
    <property type="entry name" value="GALACTOSE MUTAROTASE"/>
    <property type="match status" value="1"/>
</dbReference>
<dbReference type="RefSeq" id="WP_277862154.1">
    <property type="nucleotide sequence ID" value="NZ_JARRAG010000002.1"/>
</dbReference>
<comment type="caution">
    <text evidence="7">The sequence shown here is derived from an EMBL/GenBank/DDBJ whole genome shotgun (WGS) entry which is preliminary data.</text>
</comment>
<name>A0ABT6FE15_9BACT</name>
<comment type="pathway">
    <text evidence="1 5">Carbohydrate metabolism; hexose metabolism.</text>
</comment>
<accession>A0ABT6FE15</accession>
<dbReference type="InterPro" id="IPR008183">
    <property type="entry name" value="Aldose_1/G6P_1-epimerase"/>
</dbReference>
<keyword evidence="6" id="KW-0732">Signal</keyword>
<dbReference type="EC" id="5.1.3.3" evidence="5"/>
<dbReference type="InterPro" id="IPR047215">
    <property type="entry name" value="Galactose_mutarotase-like"/>
</dbReference>
<dbReference type="PANTHER" id="PTHR10091">
    <property type="entry name" value="ALDOSE-1-EPIMERASE"/>
    <property type="match status" value="1"/>
</dbReference>
<comment type="catalytic activity">
    <reaction evidence="5">
        <text>alpha-D-glucose = beta-D-glucose</text>
        <dbReference type="Rhea" id="RHEA:10264"/>
        <dbReference type="ChEBI" id="CHEBI:15903"/>
        <dbReference type="ChEBI" id="CHEBI:17925"/>
        <dbReference type="EC" id="5.1.3.3"/>
    </reaction>
</comment>
<reference evidence="7 8" key="1">
    <citation type="submission" date="2023-03" db="EMBL/GenBank/DDBJ databases">
        <title>Paludisphaera mucosa sp. nov. a novel planctomycete from northern fen.</title>
        <authorList>
            <person name="Ivanova A."/>
        </authorList>
    </citation>
    <scope>NUCLEOTIDE SEQUENCE [LARGE SCALE GENOMIC DNA]</scope>
    <source>
        <strain evidence="7 8">Pla2</strain>
    </source>
</reference>
<dbReference type="GO" id="GO:0016853">
    <property type="term" value="F:isomerase activity"/>
    <property type="evidence" value="ECO:0007669"/>
    <property type="project" value="UniProtKB-KW"/>
</dbReference>
<protein>
    <recommendedName>
        <fullName evidence="5">Aldose 1-epimerase</fullName>
        <ecNumber evidence="5">5.1.3.3</ecNumber>
    </recommendedName>
</protein>
<dbReference type="InterPro" id="IPR015443">
    <property type="entry name" value="Aldose_1-epimerase"/>
</dbReference>
<evidence type="ECO:0000313" key="7">
    <source>
        <dbReference type="EMBL" id="MDG3005825.1"/>
    </source>
</evidence>
<keyword evidence="8" id="KW-1185">Reference proteome</keyword>